<gene>
    <name evidence="2" type="ORF">brsh051_16900</name>
</gene>
<keyword evidence="3" id="KW-1185">Reference proteome</keyword>
<feature type="compositionally biased region" description="Basic and acidic residues" evidence="1">
    <location>
        <begin position="108"/>
        <end position="119"/>
    </location>
</feature>
<name>A0AAN0MHC7_9ACTN</name>
<accession>A0AAN0MHC7</accession>
<proteinExistence type="predicted"/>
<protein>
    <submittedName>
        <fullName evidence="2">Uncharacterized protein</fullName>
    </submittedName>
</protein>
<dbReference type="KEGG" id="broo:brsh051_16900"/>
<sequence length="125" mass="12959">MSEAELAGLVARSLTGEDALPSGRPGADATQPARIADALRAAGWTTDRIAAVREAAIQAGHPWPFPVPADLRGTVGAAQLLTASWAVAGELSVGAEVRLRDSSMPLSTHDRALLQERPPHHGNVG</sequence>
<evidence type="ECO:0000256" key="1">
    <source>
        <dbReference type="SAM" id="MobiDB-lite"/>
    </source>
</evidence>
<organism evidence="2 3">
    <name type="scientific">Brooklawnia propionicigenes</name>
    <dbReference type="NCBI Taxonomy" id="3041175"/>
    <lineage>
        <taxon>Bacteria</taxon>
        <taxon>Bacillati</taxon>
        <taxon>Actinomycetota</taxon>
        <taxon>Actinomycetes</taxon>
        <taxon>Propionibacteriales</taxon>
        <taxon>Propionibacteriaceae</taxon>
        <taxon>Brooklawnia</taxon>
    </lineage>
</organism>
<dbReference type="Proteomes" id="UP001431656">
    <property type="component" value="Chromosome"/>
</dbReference>
<dbReference type="AlphaFoldDB" id="A0AAN0MHC7"/>
<dbReference type="EMBL" id="AP028056">
    <property type="protein sequence ID" value="BEH02409.1"/>
    <property type="molecule type" value="Genomic_DNA"/>
</dbReference>
<dbReference type="RefSeq" id="WP_286264014.1">
    <property type="nucleotide sequence ID" value="NZ_AP028056.1"/>
</dbReference>
<evidence type="ECO:0000313" key="2">
    <source>
        <dbReference type="EMBL" id="BEH02409.1"/>
    </source>
</evidence>
<reference evidence="2" key="1">
    <citation type="journal article" date="2024" name="Int. J. Syst. Evol. Microbiol.">
        <title>Brooklawnia propionicigenes sp. nov., a facultatively anaerobic, propionate-producing bacterium isolated from a methanogenic reactor treating waste from cattle farms.</title>
        <authorList>
            <person name="Akita Y."/>
            <person name="Ueki A."/>
            <person name="Tonouchi A."/>
            <person name="Sugawara Y."/>
            <person name="Honma S."/>
            <person name="Kaku N."/>
            <person name="Ueki K."/>
        </authorList>
    </citation>
    <scope>NUCLEOTIDE SEQUENCE</scope>
    <source>
        <strain evidence="2">SH051</strain>
    </source>
</reference>
<feature type="region of interest" description="Disordered" evidence="1">
    <location>
        <begin position="102"/>
        <end position="125"/>
    </location>
</feature>
<evidence type="ECO:0000313" key="3">
    <source>
        <dbReference type="Proteomes" id="UP001431656"/>
    </source>
</evidence>